<dbReference type="Proteomes" id="UP001064489">
    <property type="component" value="Chromosome 5"/>
</dbReference>
<protein>
    <submittedName>
        <fullName evidence="1">Uncharacterized protein</fullName>
    </submittedName>
</protein>
<evidence type="ECO:0000313" key="2">
    <source>
        <dbReference type="Proteomes" id="UP001064489"/>
    </source>
</evidence>
<comment type="caution">
    <text evidence="1">The sequence shown here is derived from an EMBL/GenBank/DDBJ whole genome shotgun (WGS) entry which is preliminary data.</text>
</comment>
<sequence length="123" mass="13908">MEEARTSSRPLPHPIVEQASTSSLNPIVEEISRICTLEKGKNGRLGSSGDSGGAVCAVGSGASVSTTWQWQDRWAWEHADKRCIYSCPHHLLLRPPHYFHYHRSCSHLCWLIIYICASEYYCM</sequence>
<gene>
    <name evidence="1" type="ORF">LWI28_000811</name>
</gene>
<reference evidence="1" key="1">
    <citation type="journal article" date="2022" name="Plant J.">
        <title>Strategies of tolerance reflected in two North American maple genomes.</title>
        <authorList>
            <person name="McEvoy S.L."/>
            <person name="Sezen U.U."/>
            <person name="Trouern-Trend A."/>
            <person name="McMahon S.M."/>
            <person name="Schaberg P.G."/>
            <person name="Yang J."/>
            <person name="Wegrzyn J.L."/>
            <person name="Swenson N.G."/>
        </authorList>
    </citation>
    <scope>NUCLEOTIDE SEQUENCE</scope>
    <source>
        <strain evidence="1">91603</strain>
    </source>
</reference>
<organism evidence="1 2">
    <name type="scientific">Acer negundo</name>
    <name type="common">Box elder</name>
    <dbReference type="NCBI Taxonomy" id="4023"/>
    <lineage>
        <taxon>Eukaryota</taxon>
        <taxon>Viridiplantae</taxon>
        <taxon>Streptophyta</taxon>
        <taxon>Embryophyta</taxon>
        <taxon>Tracheophyta</taxon>
        <taxon>Spermatophyta</taxon>
        <taxon>Magnoliopsida</taxon>
        <taxon>eudicotyledons</taxon>
        <taxon>Gunneridae</taxon>
        <taxon>Pentapetalae</taxon>
        <taxon>rosids</taxon>
        <taxon>malvids</taxon>
        <taxon>Sapindales</taxon>
        <taxon>Sapindaceae</taxon>
        <taxon>Hippocastanoideae</taxon>
        <taxon>Acereae</taxon>
        <taxon>Acer</taxon>
    </lineage>
</organism>
<dbReference type="AlphaFoldDB" id="A0AAD5IS35"/>
<keyword evidence="2" id="KW-1185">Reference proteome</keyword>
<name>A0AAD5IS35_ACENE</name>
<proteinExistence type="predicted"/>
<evidence type="ECO:0000313" key="1">
    <source>
        <dbReference type="EMBL" id="KAI9176288.1"/>
    </source>
</evidence>
<dbReference type="EMBL" id="JAJSOW010000102">
    <property type="protein sequence ID" value="KAI9176288.1"/>
    <property type="molecule type" value="Genomic_DNA"/>
</dbReference>
<accession>A0AAD5IS35</accession>
<reference evidence="1" key="2">
    <citation type="submission" date="2023-02" db="EMBL/GenBank/DDBJ databases">
        <authorList>
            <person name="Swenson N.G."/>
            <person name="Wegrzyn J.L."/>
            <person name="Mcevoy S.L."/>
        </authorList>
    </citation>
    <scope>NUCLEOTIDE SEQUENCE</scope>
    <source>
        <strain evidence="1">91603</strain>
        <tissue evidence="1">Leaf</tissue>
    </source>
</reference>